<accession>A0A1R1PNA8</accession>
<evidence type="ECO:0000259" key="2">
    <source>
        <dbReference type="Pfam" id="PF10441"/>
    </source>
</evidence>
<feature type="region of interest" description="Disordered" evidence="1">
    <location>
        <begin position="126"/>
        <end position="150"/>
    </location>
</feature>
<feature type="compositionally biased region" description="Low complexity" evidence="1">
    <location>
        <begin position="130"/>
        <end position="149"/>
    </location>
</feature>
<protein>
    <recommendedName>
        <fullName evidence="2">Nucleolar 27S pre-rRNA processing Urb2/Npa2 C-terminal domain-containing protein</fullName>
    </recommendedName>
</protein>
<feature type="domain" description="Nucleolar 27S pre-rRNA processing Urb2/Npa2 C-terminal" evidence="2">
    <location>
        <begin position="1907"/>
        <end position="2111"/>
    </location>
</feature>
<evidence type="ECO:0000256" key="1">
    <source>
        <dbReference type="SAM" id="MobiDB-lite"/>
    </source>
</evidence>
<comment type="caution">
    <text evidence="3">The sequence shown here is derived from an EMBL/GenBank/DDBJ whole genome shotgun (WGS) entry which is preliminary data.</text>
</comment>
<evidence type="ECO:0000313" key="4">
    <source>
        <dbReference type="Proteomes" id="UP000188320"/>
    </source>
</evidence>
<feature type="region of interest" description="Disordered" evidence="1">
    <location>
        <begin position="436"/>
        <end position="463"/>
    </location>
</feature>
<reference evidence="4" key="1">
    <citation type="submission" date="2017-01" db="EMBL/GenBank/DDBJ databases">
        <authorList>
            <person name="Wang Y."/>
            <person name="White M."/>
            <person name="Kvist S."/>
            <person name="Moncalvo J.-M."/>
        </authorList>
    </citation>
    <scope>NUCLEOTIDE SEQUENCE [LARGE SCALE GENOMIC DNA]</scope>
    <source>
        <strain evidence="4">COL-18-3</strain>
    </source>
</reference>
<sequence length="2168" mass="242878">TDSGSGGGMNAKSSGNSVADRLQRVILATSSENGIADMDVSDDSYTLESRMKCSLGEPTDDLFKSFTLPCNINVILQNVELDAKNELVSALKHPNYSMASFNLDEILLDWILFTLGKNMNITRAKKNPAKKNQAAATTTTTGATASSTPDSANIPPKYSIYGDYRAFLLLNGILKTQLNQQSSYQQVQQLNNTMTLLFPILLEAFHVISFAIEGVDSRLVVEILELFAIVLHFYSDANGSSGSNGSGEKTRGVKKIQPWNISQFELVAEMLSKWMEKLTNVAKSVDSISDTNQGTNILIYQDIAGRCIDMMIIQLQTPVYTDSSFMSIGNSAANKDATKDTSMSVAGSGTGLNSKKLFGLVCEKLIPVFSDYYSIVSINGNNSQEVSSYGCEYSNGQSGLNTSKLIGKIGTILQLSLFGMELLPLYSSIQIAEKMDDTSQDTSKPPKKRKASGKNENAQDEQQKLKNLNIYQNLLFEKLESIHNNMAKWKFIPFVFEQYTTSMVRFLQINEKIRNKRKTQMNSFGYHQFNTTGNSNIDGGSNKKPKLLNGDNGTNLYSENGQYTNTNTNTSTLADKGNYTLMNVDYTNVSTAMGSDAVRDLYVVVFNKIYKMLVSDLFCNNGDGDDKKITQNMDETKTKTKSKSKSKSESEANSENENGNVFDFKQHFYKYSGINKFVENYLINQPYFGFCGKFTGSINDKAYKAQNEIIGQWIEMFTKIFLENSNKSQNDSDINNRGFRVCEGNSVWLEEFLTAISVAVKADQLASIEIPVDSNIDDCENLVESEEMDEKSESETKEKLLITLFLENYKIQSKRTQSAMLEIIELYGQNRHLELLIEHIISALMVSNTHFNPNSTTFQSHTQSDTAVVVGSGLVDTQNIQKLISVVSSYNMPIFFVVDIIKKFDSAISSCFEPKNPSNNINTNTNADDYDSDQNRNRLYGLILYFVHFLKSSSSILLFTFATSNSNSEHSINAQYFEAIKSSYVSVINRFIQQYYTNSKKDGLMKWKLLPSLLLFHYTVIDICLSIEFTQQSLYAETREIYQFINDNGSAIAAFNKRTNNNTEKFDYKGEVQSLIMLVLVSFQNMMLCEKMNTSLVTSNEDYDVEPESGLVMSIEGSIVTNLINALLIHVDSVKSFGQDDMVSDASTIGKVNDNLQITPSWDGFLHSISRNSKNLDIVVLKIFSDWMGIFYDHLDMVSWVEGMFINYSLSTLAPSATSDTPLARGAKHSQKIDHSALRSHASYPKSSPLISHHSIFEEIYNNPEFSNILSFKYQQQRNTTNDSYGKNSGFDTLLSRSITTIHSLYPNLFTISENGCATVLSNDSADLIGKAIKLWINCRDRNLINFNDKNSINTSIDFVIGVLNLLLSAQPSMAATENIGSAEVFDVDVNLGALLLSVVDNCLQWLVYTKNTKSQGPKRPEIPPVIIERLLTSPDYMRSVFEPLCDMVNVKHTTSLSVLIAFIRLYYIPGHILNYDGKDSDSEFYSRTARILDFLFGNGYNSIVIELLGLLLRTSSFSTAQQNLYSLKDETKKDDIQVISSWFFKIFDIVNSKIATFTADSPQNAEKTKQMTVSSDDLVIYYLLSSLLNRSSVSESIVSVEKLFSYLLHTCLPDTSVVAPAVITSFVVKTLFLFNLQKKHSSLLFPPNCDNEPGNSRNGVIFDEWVNQLLMLLPMLDNSYNINEFNSVLLLLSQGCCSSNSPSGSSPPLVPTQSLLGNYDANNKQFAETFCKSFISCLKPILNKDEYQNMSTRLLLSLIGTLPLLSTHQYQHHYDQRSIKSINDHLSSTHNNRGFYGYLVLIKTIIESRDDHIFNKYFTQLLTILQHTIAILASTAPLSSTKSDAIATEPTRHLENHDEVYRIKGFSECLDIITLLINKSPNQFVTYSRNTSTSSSSSGGFNFSKLAMVYDIVNSIISYHNRIPTSQIPSLNTGSVPTNSVFSKSVNILSITYQLFPTNVVSLFPILLNILYNLLDRLLTLSTANDNGGKSFDADMTRNRTIQTHFLDYSILFTKFIQQLAFKSHQKTATRGQQKSQKADEDRTTNFNNLSSTSTSVISKYLSLLIQHFCFALPSLKNPPSTTVLNNLKPCWFSILDILSTEDRDTLVANFATIINSTSNTIKGKPKNRNLYQSGRFNAPNLSTPIDILKNLNSDYVEFYKFNPSFY</sequence>
<feature type="non-terminal residue" evidence="3">
    <location>
        <position position="1"/>
    </location>
</feature>
<gene>
    <name evidence="3" type="ORF">AX774_g4094</name>
</gene>
<organism evidence="3 4">
    <name type="scientific">Zancudomyces culisetae</name>
    <name type="common">Gut fungus</name>
    <name type="synonym">Smittium culisetae</name>
    <dbReference type="NCBI Taxonomy" id="1213189"/>
    <lineage>
        <taxon>Eukaryota</taxon>
        <taxon>Fungi</taxon>
        <taxon>Fungi incertae sedis</taxon>
        <taxon>Zoopagomycota</taxon>
        <taxon>Kickxellomycotina</taxon>
        <taxon>Harpellomycetes</taxon>
        <taxon>Harpellales</taxon>
        <taxon>Legeriomycetaceae</taxon>
        <taxon>Zancudomyces</taxon>
    </lineage>
</organism>
<feature type="region of interest" description="Disordered" evidence="1">
    <location>
        <begin position="628"/>
        <end position="658"/>
    </location>
</feature>
<dbReference type="Pfam" id="PF10441">
    <property type="entry name" value="Urb2"/>
    <property type="match status" value="1"/>
</dbReference>
<name>A0A1R1PNA8_ZANCU</name>
<dbReference type="InterPro" id="IPR018849">
    <property type="entry name" value="Urb2/Npa2_C"/>
</dbReference>
<dbReference type="EMBL" id="LSSK01000667">
    <property type="protein sequence ID" value="OMH82421.1"/>
    <property type="molecule type" value="Genomic_DNA"/>
</dbReference>
<feature type="region of interest" description="Disordered" evidence="1">
    <location>
        <begin position="2029"/>
        <end position="2048"/>
    </location>
</feature>
<proteinExistence type="predicted"/>
<evidence type="ECO:0000313" key="3">
    <source>
        <dbReference type="EMBL" id="OMH82421.1"/>
    </source>
</evidence>
<feature type="compositionally biased region" description="Basic and acidic residues" evidence="1">
    <location>
        <begin position="628"/>
        <end position="638"/>
    </location>
</feature>
<dbReference type="Proteomes" id="UP000188320">
    <property type="component" value="Unassembled WGS sequence"/>
</dbReference>
<keyword evidence="4" id="KW-1185">Reference proteome</keyword>